<dbReference type="Pfam" id="PF13482">
    <property type="entry name" value="RNase_H_2"/>
    <property type="match status" value="1"/>
</dbReference>
<dbReference type="InterPro" id="IPR012337">
    <property type="entry name" value="RNaseH-like_sf"/>
</dbReference>
<reference evidence="2 3" key="1">
    <citation type="submission" date="2021-10" db="EMBL/GenBank/DDBJ databases">
        <title>Anaerobic single-cell dispensing facilitates the cultivation of human gut bacteria.</title>
        <authorList>
            <person name="Afrizal A."/>
        </authorList>
    </citation>
    <scope>NUCLEOTIDE SEQUENCE [LARGE SCALE GENOMIC DNA]</scope>
    <source>
        <strain evidence="2 3">CLA-AA-H273</strain>
    </source>
</reference>
<proteinExistence type="predicted"/>
<sequence length="368" mass="43030">MKKSEETLEDFAISYPLDKLAPLEQILFLDIETTGFTSRTSYLYMIGCAYYQAGKWRTIQWMADDYSQEGDILTAFFDFARDYRYLVHFNGNNFDLPFITQKCAQLKLPFSFDGFQGIDIYRRISPYKFFLKLPNCKQKTLEQYLGIARTDVFSGGELIGLYHDYVKNPSEFTEKALFLHNADDLKGMLEVLPILAYYDLFNENCVKARKVQANYYKDVSGAQRKELLITLQIPTSLPRLVTASAANCYFRGEGESATLKVPIYEEELKYFYSNYKDYYYLPTEDVALHKSVAGFVDKEHRLQASAANCYTRKFSCYLPQWEILFTPFFKRDYKSKELFFELTDEMKKNREGFTQYANHVLSMIASTY</sequence>
<organism evidence="2 3">
    <name type="scientific">Waltera acetigignens</name>
    <dbReference type="NCBI Taxonomy" id="2981769"/>
    <lineage>
        <taxon>Bacteria</taxon>
        <taxon>Bacillati</taxon>
        <taxon>Bacillota</taxon>
        <taxon>Clostridia</taxon>
        <taxon>Lachnospirales</taxon>
        <taxon>Lachnospiraceae</taxon>
        <taxon>Waltera</taxon>
    </lineage>
</organism>
<dbReference type="AlphaFoldDB" id="A0AAE3D8A2"/>
<dbReference type="RefSeq" id="WP_022311886.1">
    <property type="nucleotide sequence ID" value="NZ_JAJEPV010000012.1"/>
</dbReference>
<dbReference type="EMBL" id="JAJEPV010000012">
    <property type="protein sequence ID" value="MCC2119281.1"/>
    <property type="molecule type" value="Genomic_DNA"/>
</dbReference>
<dbReference type="GO" id="GO:0003676">
    <property type="term" value="F:nucleic acid binding"/>
    <property type="evidence" value="ECO:0007669"/>
    <property type="project" value="InterPro"/>
</dbReference>
<dbReference type="InterPro" id="IPR038720">
    <property type="entry name" value="YprB_RNase_H-like_dom"/>
</dbReference>
<comment type="caution">
    <text evidence="2">The sequence shown here is derived from an EMBL/GenBank/DDBJ whole genome shotgun (WGS) entry which is preliminary data.</text>
</comment>
<dbReference type="PANTHER" id="PTHR38462:SF1">
    <property type="entry name" value="YPRB RIBONUCLEASE H-LIKE DOMAIN-CONTAINING PROTEIN"/>
    <property type="match status" value="1"/>
</dbReference>
<dbReference type="SUPFAM" id="SSF53098">
    <property type="entry name" value="Ribonuclease H-like"/>
    <property type="match status" value="1"/>
</dbReference>
<evidence type="ECO:0000313" key="3">
    <source>
        <dbReference type="Proteomes" id="UP001197795"/>
    </source>
</evidence>
<dbReference type="PANTHER" id="PTHR38462">
    <property type="entry name" value="EXONUCLEASE-LIKE PROTEIN"/>
    <property type="match status" value="1"/>
</dbReference>
<keyword evidence="3" id="KW-1185">Reference proteome</keyword>
<evidence type="ECO:0000313" key="2">
    <source>
        <dbReference type="EMBL" id="MCC2119281.1"/>
    </source>
</evidence>
<protein>
    <submittedName>
        <fullName evidence="2">Ribonuclease H-like domain-containing protein</fullName>
    </submittedName>
</protein>
<accession>A0AAE3D8A2</accession>
<name>A0AAE3D8A2_9FIRM</name>
<feature type="domain" description="YprB ribonuclease H-like" evidence="1">
    <location>
        <begin position="27"/>
        <end position="190"/>
    </location>
</feature>
<dbReference type="Proteomes" id="UP001197795">
    <property type="component" value="Unassembled WGS sequence"/>
</dbReference>
<dbReference type="InterPro" id="IPR036397">
    <property type="entry name" value="RNaseH_sf"/>
</dbReference>
<evidence type="ECO:0000259" key="1">
    <source>
        <dbReference type="Pfam" id="PF13482"/>
    </source>
</evidence>
<dbReference type="Gene3D" id="3.30.420.10">
    <property type="entry name" value="Ribonuclease H-like superfamily/Ribonuclease H"/>
    <property type="match status" value="1"/>
</dbReference>
<gene>
    <name evidence="2" type="ORF">LKD75_06660</name>
</gene>